<keyword evidence="2" id="KW-1185">Reference proteome</keyword>
<evidence type="ECO:0000313" key="1">
    <source>
        <dbReference type="EMBL" id="GHG37084.1"/>
    </source>
</evidence>
<dbReference type="Proteomes" id="UP000649955">
    <property type="component" value="Unassembled WGS sequence"/>
</dbReference>
<comment type="caution">
    <text evidence="1">The sequence shown here is derived from an EMBL/GenBank/DDBJ whole genome shotgun (WGS) entry which is preliminary data.</text>
</comment>
<gene>
    <name evidence="1" type="ORF">GCM10017567_67350</name>
</gene>
<protein>
    <submittedName>
        <fullName evidence="1">Uncharacterized protein</fullName>
    </submittedName>
</protein>
<organism evidence="1 2">
    <name type="scientific">Amycolatopsis bullii</name>
    <dbReference type="NCBI Taxonomy" id="941987"/>
    <lineage>
        <taxon>Bacteria</taxon>
        <taxon>Bacillati</taxon>
        <taxon>Actinomycetota</taxon>
        <taxon>Actinomycetes</taxon>
        <taxon>Pseudonocardiales</taxon>
        <taxon>Pseudonocardiaceae</taxon>
        <taxon>Amycolatopsis</taxon>
    </lineage>
</organism>
<accession>A0ABQ3KMT6</accession>
<proteinExistence type="predicted"/>
<name>A0ABQ3KMT6_9PSEU</name>
<dbReference type="RefSeq" id="WP_191315368.1">
    <property type="nucleotide sequence ID" value="NZ_BNAW01000042.1"/>
</dbReference>
<reference evidence="2" key="1">
    <citation type="journal article" date="2019" name="Int. J. Syst. Evol. Microbiol.">
        <title>The Global Catalogue of Microorganisms (GCM) 10K type strain sequencing project: providing services to taxonomists for standard genome sequencing and annotation.</title>
        <authorList>
            <consortium name="The Broad Institute Genomics Platform"/>
            <consortium name="The Broad Institute Genome Sequencing Center for Infectious Disease"/>
            <person name="Wu L."/>
            <person name="Ma J."/>
        </authorList>
    </citation>
    <scope>NUCLEOTIDE SEQUENCE [LARGE SCALE GENOMIC DNA]</scope>
    <source>
        <strain evidence="2">CGMCC 4.7680</strain>
    </source>
</reference>
<sequence>MSTVRVDARRRSIRFDGRTVTLRIDTKSMGIVPDRADHRFPVAGITGIRHRAATAWKRGQVVFESPDAPTEVVTNVPLFADKLPGNVFEYEYSKLAKVKEFLEAVEKARKK</sequence>
<evidence type="ECO:0000313" key="2">
    <source>
        <dbReference type="Proteomes" id="UP000649955"/>
    </source>
</evidence>
<dbReference type="EMBL" id="BNAW01000042">
    <property type="protein sequence ID" value="GHG37084.1"/>
    <property type="molecule type" value="Genomic_DNA"/>
</dbReference>